<dbReference type="GO" id="GO:0044209">
    <property type="term" value="P:AMP salvage"/>
    <property type="evidence" value="ECO:0007669"/>
    <property type="project" value="UniProtKB-UniRule"/>
</dbReference>
<keyword evidence="8 11" id="KW-0418">Kinase</keyword>
<dbReference type="EMBL" id="QWIP01000488">
    <property type="protein sequence ID" value="RMY62764.1"/>
    <property type="molecule type" value="Genomic_DNA"/>
</dbReference>
<gene>
    <name evidence="13" type="ORF">D0863_10844</name>
</gene>
<dbReference type="PANTHER" id="PTHR45769:SF3">
    <property type="entry name" value="ADENOSINE KINASE"/>
    <property type="match status" value="1"/>
</dbReference>
<evidence type="ECO:0000256" key="3">
    <source>
        <dbReference type="ARBA" id="ARBA00010688"/>
    </source>
</evidence>
<evidence type="ECO:0000256" key="9">
    <source>
        <dbReference type="ARBA" id="ARBA00022840"/>
    </source>
</evidence>
<dbReference type="FunFam" id="3.40.1190.20:FF:000014">
    <property type="entry name" value="ADO1p Adenosine kinase"/>
    <property type="match status" value="1"/>
</dbReference>
<dbReference type="CDD" id="cd01168">
    <property type="entry name" value="adenosine_kinase"/>
    <property type="match status" value="1"/>
</dbReference>
<evidence type="ECO:0000256" key="4">
    <source>
        <dbReference type="ARBA" id="ARBA00012119"/>
    </source>
</evidence>
<dbReference type="Proteomes" id="UP000269276">
    <property type="component" value="Unassembled WGS sequence"/>
</dbReference>
<evidence type="ECO:0000256" key="10">
    <source>
        <dbReference type="PIRSR" id="PIRSR601805-1"/>
    </source>
</evidence>
<evidence type="ECO:0000313" key="14">
    <source>
        <dbReference type="Proteomes" id="UP000269276"/>
    </source>
</evidence>
<comment type="function">
    <text evidence="11">ATP dependent phosphorylation of adenosine and other related nucleoside analogs to monophosphate derivatives.</text>
</comment>
<comment type="cofactor">
    <cofactor evidence="1 11">
        <name>Mg(2+)</name>
        <dbReference type="ChEBI" id="CHEBI:18420"/>
    </cofactor>
</comment>
<dbReference type="Gene3D" id="3.30.1110.10">
    <property type="match status" value="1"/>
</dbReference>
<evidence type="ECO:0000256" key="2">
    <source>
        <dbReference type="ARBA" id="ARBA00004801"/>
    </source>
</evidence>
<comment type="catalytic activity">
    <reaction evidence="11">
        <text>adenosine + ATP = AMP + ADP + H(+)</text>
        <dbReference type="Rhea" id="RHEA:20824"/>
        <dbReference type="ChEBI" id="CHEBI:15378"/>
        <dbReference type="ChEBI" id="CHEBI:16335"/>
        <dbReference type="ChEBI" id="CHEBI:30616"/>
        <dbReference type="ChEBI" id="CHEBI:456215"/>
        <dbReference type="ChEBI" id="CHEBI:456216"/>
        <dbReference type="EC" id="2.7.1.20"/>
    </reaction>
</comment>
<dbReference type="OrthoDB" id="432447at2759"/>
<comment type="pathway">
    <text evidence="2 11">Purine metabolism; AMP biosynthesis via salvage pathway; AMP from adenosine: step 1/1.</text>
</comment>
<dbReference type="InterPro" id="IPR029056">
    <property type="entry name" value="Ribokinase-like"/>
</dbReference>
<keyword evidence="6 11" id="KW-0660">Purine salvage</keyword>
<evidence type="ECO:0000256" key="5">
    <source>
        <dbReference type="ARBA" id="ARBA00022679"/>
    </source>
</evidence>
<dbReference type="GO" id="GO:0006166">
    <property type="term" value="P:purine ribonucleoside salvage"/>
    <property type="evidence" value="ECO:0007669"/>
    <property type="project" value="UniProtKB-KW"/>
</dbReference>
<dbReference type="Gene3D" id="3.40.1190.20">
    <property type="match status" value="1"/>
</dbReference>
<feature type="domain" description="Carbohydrate kinase PfkB" evidence="12">
    <location>
        <begin position="54"/>
        <end position="364"/>
    </location>
</feature>
<dbReference type="GO" id="GO:0005524">
    <property type="term" value="F:ATP binding"/>
    <property type="evidence" value="ECO:0007669"/>
    <property type="project" value="UniProtKB-UniRule"/>
</dbReference>
<dbReference type="GO" id="GO:0006144">
    <property type="term" value="P:purine nucleobase metabolic process"/>
    <property type="evidence" value="ECO:0007669"/>
    <property type="project" value="TreeGrafter"/>
</dbReference>
<evidence type="ECO:0000256" key="1">
    <source>
        <dbReference type="ARBA" id="ARBA00001946"/>
    </source>
</evidence>
<keyword evidence="7 11" id="KW-0547">Nucleotide-binding</keyword>
<keyword evidence="9 11" id="KW-0067">ATP-binding</keyword>
<reference evidence="13 14" key="1">
    <citation type="journal article" date="2018" name="BMC Genomics">
        <title>Genomic evidence for intraspecific hybridization in a clonal and extremely halotolerant yeast.</title>
        <authorList>
            <person name="Gostincar C."/>
            <person name="Stajich J.E."/>
            <person name="Zupancic J."/>
            <person name="Zalar P."/>
            <person name="Gunde-Cimerman N."/>
        </authorList>
    </citation>
    <scope>NUCLEOTIDE SEQUENCE [LARGE SCALE GENOMIC DNA]</scope>
    <source>
        <strain evidence="13 14">EXF-2682</strain>
    </source>
</reference>
<dbReference type="GO" id="GO:0005634">
    <property type="term" value="C:nucleus"/>
    <property type="evidence" value="ECO:0007669"/>
    <property type="project" value="TreeGrafter"/>
</dbReference>
<sequence length="371" mass="40384">KRQTVSLSTPIDPLRVLIPYLDQSREHSTAYGIMKFIIDVVAEEAWWPSDDALLQKYGLKPNDAILAEEKHLGIYADLLSRNAQLLPGGAAQNTARGAQYLLPPSSVMFIGCVGKDESAEKLAAGNRAAGLEYCYRYDEQAATGRCGVVITGHNRSMCTDLAAANCYKLEHLKENWSLVEKSKALFVGGYHLTVSVDSIMALCEEAATKNKPFILSLSAPFIPQFFKEPLDKTAPYWDYVVGNETEAQSYADSHDLNTHSIPEIATHLANLPKKNTQRKRVAIITQGTDPTVIAVQGESGVKTFPVHKIGKDEIVDTTGAGDAFAGGFFAGVAKGESLERCVDMGQWLAALSLRELGPAYPMPKKTFTPSS</sequence>
<name>A0A3M7DEY4_HORWE</name>
<dbReference type="AlphaFoldDB" id="A0A3M7DEY4"/>
<dbReference type="PRINTS" id="PR00989">
    <property type="entry name" value="ADENOKINASE"/>
</dbReference>
<evidence type="ECO:0000256" key="7">
    <source>
        <dbReference type="ARBA" id="ARBA00022741"/>
    </source>
</evidence>
<evidence type="ECO:0000256" key="11">
    <source>
        <dbReference type="RuleBase" id="RU368116"/>
    </source>
</evidence>
<dbReference type="GO" id="GO:0004001">
    <property type="term" value="F:adenosine kinase activity"/>
    <property type="evidence" value="ECO:0007669"/>
    <property type="project" value="UniProtKB-UniRule"/>
</dbReference>
<keyword evidence="5 11" id="KW-0808">Transferase</keyword>
<comment type="similarity">
    <text evidence="3 11">Belongs to the carbohydrate kinase PfkB family.</text>
</comment>
<dbReference type="InterPro" id="IPR001805">
    <property type="entry name" value="Adenokinase"/>
</dbReference>
<dbReference type="InterPro" id="IPR011611">
    <property type="entry name" value="PfkB_dom"/>
</dbReference>
<dbReference type="PANTHER" id="PTHR45769">
    <property type="entry name" value="ADENOSINE KINASE"/>
    <property type="match status" value="1"/>
</dbReference>
<proteinExistence type="inferred from homology"/>
<evidence type="ECO:0000256" key="6">
    <source>
        <dbReference type="ARBA" id="ARBA00022726"/>
    </source>
</evidence>
<dbReference type="Pfam" id="PF00294">
    <property type="entry name" value="PfkB"/>
    <property type="match status" value="1"/>
</dbReference>
<comment type="caution">
    <text evidence="13">The sequence shown here is derived from an EMBL/GenBank/DDBJ whole genome shotgun (WGS) entry which is preliminary data.</text>
</comment>
<keyword evidence="11" id="KW-0460">Magnesium</keyword>
<accession>A0A3M7DEY4</accession>
<evidence type="ECO:0000256" key="8">
    <source>
        <dbReference type="ARBA" id="ARBA00022777"/>
    </source>
</evidence>
<organism evidence="13 14">
    <name type="scientific">Hortaea werneckii</name>
    <name type="common">Black yeast</name>
    <name type="synonym">Cladosporium werneckii</name>
    <dbReference type="NCBI Taxonomy" id="91943"/>
    <lineage>
        <taxon>Eukaryota</taxon>
        <taxon>Fungi</taxon>
        <taxon>Dikarya</taxon>
        <taxon>Ascomycota</taxon>
        <taxon>Pezizomycotina</taxon>
        <taxon>Dothideomycetes</taxon>
        <taxon>Dothideomycetidae</taxon>
        <taxon>Mycosphaerellales</taxon>
        <taxon>Teratosphaeriaceae</taxon>
        <taxon>Hortaea</taxon>
    </lineage>
</organism>
<dbReference type="EC" id="2.7.1.20" evidence="4 11"/>
<protein>
    <recommendedName>
        <fullName evidence="4 11">Adenosine kinase</fullName>
        <shortName evidence="11">AK</shortName>
        <ecNumber evidence="4 11">2.7.1.20</ecNumber>
    </recommendedName>
    <alternativeName>
        <fullName evidence="11">Adenosine 5'-phosphotransferase</fullName>
    </alternativeName>
</protein>
<evidence type="ECO:0000313" key="13">
    <source>
        <dbReference type="EMBL" id="RMY62764.1"/>
    </source>
</evidence>
<feature type="active site" description="Proton acceptor" evidence="10">
    <location>
        <position position="322"/>
    </location>
</feature>
<dbReference type="VEuPathDB" id="FungiDB:BTJ68_02841"/>
<dbReference type="SUPFAM" id="SSF53613">
    <property type="entry name" value="Ribokinase-like"/>
    <property type="match status" value="1"/>
</dbReference>
<dbReference type="UniPathway" id="UPA00588">
    <property type="reaction ID" value="UER00659"/>
</dbReference>
<evidence type="ECO:0000259" key="12">
    <source>
        <dbReference type="Pfam" id="PF00294"/>
    </source>
</evidence>
<feature type="non-terminal residue" evidence="13">
    <location>
        <position position="1"/>
    </location>
</feature>
<dbReference type="GO" id="GO:0005829">
    <property type="term" value="C:cytosol"/>
    <property type="evidence" value="ECO:0007669"/>
    <property type="project" value="TreeGrafter"/>
</dbReference>